<dbReference type="InterPro" id="IPR011006">
    <property type="entry name" value="CheY-like_superfamily"/>
</dbReference>
<dbReference type="GO" id="GO:0000160">
    <property type="term" value="P:phosphorelay signal transduction system"/>
    <property type="evidence" value="ECO:0007669"/>
    <property type="project" value="InterPro"/>
</dbReference>
<dbReference type="PROSITE" id="PS50110">
    <property type="entry name" value="RESPONSE_REGULATORY"/>
    <property type="match status" value="1"/>
</dbReference>
<dbReference type="PANTHER" id="PTHR33121:SF70">
    <property type="entry name" value="SIGNALING PROTEIN YKOW"/>
    <property type="match status" value="1"/>
</dbReference>
<dbReference type="NCBIfam" id="TIGR00254">
    <property type="entry name" value="GGDEF"/>
    <property type="match status" value="1"/>
</dbReference>
<dbReference type="Gene3D" id="3.40.50.2300">
    <property type="match status" value="1"/>
</dbReference>
<protein>
    <submittedName>
        <fullName evidence="6">EAL domain-containing protein</fullName>
    </submittedName>
</protein>
<dbReference type="PROSITE" id="PS50887">
    <property type="entry name" value="GGDEF"/>
    <property type="match status" value="1"/>
</dbReference>
<dbReference type="OrthoDB" id="9813903at2"/>
<feature type="domain" description="Response regulatory" evidence="3">
    <location>
        <begin position="33"/>
        <end position="157"/>
    </location>
</feature>
<dbReference type="InterPro" id="IPR029787">
    <property type="entry name" value="Nucleotide_cyclase"/>
</dbReference>
<comment type="caution">
    <text evidence="6">The sequence shown here is derived from an EMBL/GenBank/DDBJ whole genome shotgun (WGS) entry which is preliminary data.</text>
</comment>
<dbReference type="InterPro" id="IPR035919">
    <property type="entry name" value="EAL_sf"/>
</dbReference>
<gene>
    <name evidence="6" type="ORF">FHP91_02865</name>
</gene>
<evidence type="ECO:0000259" key="3">
    <source>
        <dbReference type="PROSITE" id="PS50110"/>
    </source>
</evidence>
<dbReference type="InterPro" id="IPR050706">
    <property type="entry name" value="Cyclic-di-GMP_PDE-like"/>
</dbReference>
<dbReference type="Proteomes" id="UP000319502">
    <property type="component" value="Unassembled WGS sequence"/>
</dbReference>
<feature type="compositionally biased region" description="Basic and acidic residues" evidence="2">
    <location>
        <begin position="7"/>
        <end position="21"/>
    </location>
</feature>
<dbReference type="PROSITE" id="PS50883">
    <property type="entry name" value="EAL"/>
    <property type="match status" value="1"/>
</dbReference>
<dbReference type="AlphaFoldDB" id="A0A557R0E2"/>
<name>A0A557R0E2_9RHOO</name>
<dbReference type="RefSeq" id="WP_144308158.1">
    <property type="nucleotide sequence ID" value="NZ_VMNK01000003.1"/>
</dbReference>
<dbReference type="EMBL" id="VMNK01000003">
    <property type="protein sequence ID" value="TVO58623.1"/>
    <property type="molecule type" value="Genomic_DNA"/>
</dbReference>
<reference evidence="6 7" key="1">
    <citation type="submission" date="2019-07" db="EMBL/GenBank/DDBJ databases">
        <title>The pathways for chlorine oxyanion respiration interact through the shared metabolite chlorate.</title>
        <authorList>
            <person name="Barnum T.P."/>
            <person name="Cheng Y."/>
            <person name="Hill K.A."/>
            <person name="Lucas L.N."/>
            <person name="Carlson H.K."/>
            <person name="Coates J.D."/>
        </authorList>
    </citation>
    <scope>NUCLEOTIDE SEQUENCE [LARGE SCALE GENOMIC DNA]</scope>
    <source>
        <strain evidence="6 7">SFB-3</strain>
    </source>
</reference>
<dbReference type="InterPro" id="IPR001633">
    <property type="entry name" value="EAL_dom"/>
</dbReference>
<evidence type="ECO:0000313" key="7">
    <source>
        <dbReference type="Proteomes" id="UP000319502"/>
    </source>
</evidence>
<proteinExistence type="predicted"/>
<keyword evidence="1" id="KW-0597">Phosphoprotein</keyword>
<dbReference type="GO" id="GO:0071111">
    <property type="term" value="F:cyclic-guanylate-specific phosphodiesterase activity"/>
    <property type="evidence" value="ECO:0007669"/>
    <property type="project" value="InterPro"/>
</dbReference>
<dbReference type="InterPro" id="IPR021800">
    <property type="entry name" value="DUF3369"/>
</dbReference>
<feature type="domain" description="GGDEF" evidence="5">
    <location>
        <begin position="357"/>
        <end position="484"/>
    </location>
</feature>
<feature type="domain" description="EAL" evidence="4">
    <location>
        <begin position="493"/>
        <end position="746"/>
    </location>
</feature>
<feature type="region of interest" description="Disordered" evidence="2">
    <location>
        <begin position="1"/>
        <end position="28"/>
    </location>
</feature>
<dbReference type="InterPro" id="IPR001789">
    <property type="entry name" value="Sig_transdc_resp-reg_receiver"/>
</dbReference>
<feature type="modified residue" description="4-aspartylphosphate" evidence="1">
    <location>
        <position position="88"/>
    </location>
</feature>
<dbReference type="SUPFAM" id="SSF141868">
    <property type="entry name" value="EAL domain-like"/>
    <property type="match status" value="1"/>
</dbReference>
<dbReference type="InterPro" id="IPR000160">
    <property type="entry name" value="GGDEF_dom"/>
</dbReference>
<dbReference type="SMART" id="SM00052">
    <property type="entry name" value="EAL"/>
    <property type="match status" value="1"/>
</dbReference>
<evidence type="ECO:0000259" key="5">
    <source>
        <dbReference type="PROSITE" id="PS50887"/>
    </source>
</evidence>
<evidence type="ECO:0000313" key="6">
    <source>
        <dbReference type="EMBL" id="TVO58623.1"/>
    </source>
</evidence>
<dbReference type="Gene3D" id="3.20.20.450">
    <property type="entry name" value="EAL domain"/>
    <property type="match status" value="1"/>
</dbReference>
<dbReference type="CDD" id="cd01948">
    <property type="entry name" value="EAL"/>
    <property type="match status" value="1"/>
</dbReference>
<dbReference type="Pfam" id="PF11849">
    <property type="entry name" value="DUF3369"/>
    <property type="match status" value="1"/>
</dbReference>
<evidence type="ECO:0000256" key="2">
    <source>
        <dbReference type="SAM" id="MobiDB-lite"/>
    </source>
</evidence>
<dbReference type="Gene3D" id="3.30.70.270">
    <property type="match status" value="1"/>
</dbReference>
<evidence type="ECO:0000256" key="1">
    <source>
        <dbReference type="PROSITE-ProRule" id="PRU00169"/>
    </source>
</evidence>
<dbReference type="SUPFAM" id="SSF55073">
    <property type="entry name" value="Nucleotide cyclase"/>
    <property type="match status" value="1"/>
</dbReference>
<dbReference type="SUPFAM" id="SSF52172">
    <property type="entry name" value="CheY-like"/>
    <property type="match status" value="1"/>
</dbReference>
<dbReference type="Pfam" id="PF00563">
    <property type="entry name" value="EAL"/>
    <property type="match status" value="1"/>
</dbReference>
<organism evidence="6 7">
    <name type="scientific">Denitromonas halophila</name>
    <dbReference type="NCBI Taxonomy" id="1629404"/>
    <lineage>
        <taxon>Bacteria</taxon>
        <taxon>Pseudomonadati</taxon>
        <taxon>Pseudomonadota</taxon>
        <taxon>Betaproteobacteria</taxon>
        <taxon>Rhodocyclales</taxon>
        <taxon>Zoogloeaceae</taxon>
        <taxon>Denitromonas</taxon>
    </lineage>
</organism>
<sequence>MANTPHNPRETDALIGFRDENDAPATSSSPVWRVLSVDDDLGFQQALAHALRNFHILGRSLELQQAYSLSEAAHLLAKDRDFAVILADVVMETEDAGLRLVKGVREMLGLHEPRIVLLTGQPGFAPVDEVMETYDLSDYCLKSDLASRGLKNVLTAAIRGYSQLSAISSARKGLQLILEASNRLTAARTIEQIASAVLVELADLLKVPAEGIVCVEGLNGAEATPAAEPVIIGAAGQFEVYLKGSLMALPDRSIADSITAALAGRHPIARDDFQVLYFPRQHAMADYAVYLATGRPLAAAEHELLGVFAANASKGFGNVALISRLDRMAYEDELLRIPNRAALLREIERLRIGTASGQHRMLLIDLDNFSGLNDAFGVVLGNRILGALVEPLRQAFPPPALIARITADLFAVIGPVEQVDHPRAMAIFASPLRVDNDYYHLTACATHIRLDAVPGSAAELLRAAWTSLRAAKQRGPGNSVAYDPDIERRAGERFALMSRLGQDLQRDALFLVFQPQLCLSTGHIVGAEALLRWRTDTGLIPPGEFIPIAEKSAYIHAIGDQVVRQACTALKALNAAGLHEITLSVNVSGRQFDTPGLAERVAARCTEAGVDLHRLGLEITETAAMTNFGQVAQALRSYRAAGGLVAIDDFGTGLSSLEYLRDLPADHLKIDLSFVRHLEQDERSRQIARMIIKLGRSLGVGLIAEGVETRGQADWLRDNGCQTGQGWLFSRPLALPDFIDFCRQQSPR</sequence>
<accession>A0A557R0E2</accession>
<dbReference type="PANTHER" id="PTHR33121">
    <property type="entry name" value="CYCLIC DI-GMP PHOSPHODIESTERASE PDEF"/>
    <property type="match status" value="1"/>
</dbReference>
<dbReference type="InterPro" id="IPR043128">
    <property type="entry name" value="Rev_trsase/Diguanyl_cyclase"/>
</dbReference>
<evidence type="ECO:0000259" key="4">
    <source>
        <dbReference type="PROSITE" id="PS50883"/>
    </source>
</evidence>
<keyword evidence="7" id="KW-1185">Reference proteome</keyword>
<dbReference type="Pfam" id="PF00990">
    <property type="entry name" value="GGDEF"/>
    <property type="match status" value="1"/>
</dbReference>
<dbReference type="SMART" id="SM00267">
    <property type="entry name" value="GGDEF"/>
    <property type="match status" value="1"/>
</dbReference>